<dbReference type="OrthoDB" id="9869124at2"/>
<name>A0A4Y8WDF3_9VIBR</name>
<keyword evidence="2" id="KW-1185">Reference proteome</keyword>
<protein>
    <submittedName>
        <fullName evidence="1">Uncharacterized protein</fullName>
    </submittedName>
</protein>
<dbReference type="EMBL" id="SATR01000031">
    <property type="protein sequence ID" value="TFH90301.1"/>
    <property type="molecule type" value="Genomic_DNA"/>
</dbReference>
<proteinExistence type="predicted"/>
<dbReference type="RefSeq" id="WP_134836684.1">
    <property type="nucleotide sequence ID" value="NZ_SATR01000031.1"/>
</dbReference>
<sequence length="155" mass="17734">MSQLMTIGFLVWWPVLQVGANPTMFGLTLGETLESHFTVIYPEIVRSGTNRYTHGPEYQLPVESMACCADMPVSELREAKIVFSEQEKLVAILTLFEGSQSFTPLESWLDRHYTRVPRMYPSLRDQHIRYHSGESQILLELDRDNGGACFVLHAR</sequence>
<dbReference type="AlphaFoldDB" id="A0A4Y8WDF3"/>
<reference evidence="1 2" key="1">
    <citation type="submission" date="2019-01" db="EMBL/GenBank/DDBJ databases">
        <title>Vibrio BEI176 sp. nov, a marine bacterium isolated from China: eastern marignal seas.</title>
        <authorList>
            <person name="Li B."/>
        </authorList>
    </citation>
    <scope>NUCLEOTIDE SEQUENCE [LARGE SCALE GENOMIC DNA]</scope>
    <source>
        <strain evidence="1 2">BEI176</strain>
    </source>
</reference>
<evidence type="ECO:0000313" key="2">
    <source>
        <dbReference type="Proteomes" id="UP000297753"/>
    </source>
</evidence>
<organism evidence="1 2">
    <name type="scientific">Vibrio ouci</name>
    <dbReference type="NCBI Taxonomy" id="2499078"/>
    <lineage>
        <taxon>Bacteria</taxon>
        <taxon>Pseudomonadati</taxon>
        <taxon>Pseudomonadota</taxon>
        <taxon>Gammaproteobacteria</taxon>
        <taxon>Vibrionales</taxon>
        <taxon>Vibrionaceae</taxon>
        <taxon>Vibrio</taxon>
    </lineage>
</organism>
<gene>
    <name evidence="1" type="ORF">ELS82_17845</name>
</gene>
<comment type="caution">
    <text evidence="1">The sequence shown here is derived from an EMBL/GenBank/DDBJ whole genome shotgun (WGS) entry which is preliminary data.</text>
</comment>
<dbReference type="Proteomes" id="UP000297753">
    <property type="component" value="Unassembled WGS sequence"/>
</dbReference>
<accession>A0A4Y8WDF3</accession>
<evidence type="ECO:0000313" key="1">
    <source>
        <dbReference type="EMBL" id="TFH90301.1"/>
    </source>
</evidence>